<accession>A0AAE3ETN5</accession>
<protein>
    <recommendedName>
        <fullName evidence="4">Beta-lactamase-inhibitor-like PepSY-like domain-containing protein</fullName>
    </recommendedName>
</protein>
<proteinExistence type="predicted"/>
<keyword evidence="1" id="KW-0732">Signal</keyword>
<dbReference type="AlphaFoldDB" id="A0AAE3ETN5"/>
<evidence type="ECO:0000256" key="1">
    <source>
        <dbReference type="SAM" id="SignalP"/>
    </source>
</evidence>
<dbReference type="RefSeq" id="WP_317901360.1">
    <property type="nucleotide sequence ID" value="NZ_JAIRBC010000006.1"/>
</dbReference>
<sequence length="101" mass="11162">MRSRSYVYATALAIGSLATVSASAPIFHDGIMEFVIAQDFTPIRVTELPTAITDAVTKDYPDVVIDKAFINGEEKYKLEVTQEDGTSLELYSDAHGNWIEM</sequence>
<dbReference type="EMBL" id="JAIRBC010000006">
    <property type="protein sequence ID" value="MCG2460218.1"/>
    <property type="molecule type" value="Genomic_DNA"/>
</dbReference>
<gene>
    <name evidence="2" type="ORF">K8352_05620</name>
</gene>
<organism evidence="2 3">
    <name type="scientific">Cerina litoralis</name>
    <dbReference type="NCBI Taxonomy" id="2874477"/>
    <lineage>
        <taxon>Bacteria</taxon>
        <taxon>Pseudomonadati</taxon>
        <taxon>Bacteroidota</taxon>
        <taxon>Flavobacteriia</taxon>
        <taxon>Flavobacteriales</taxon>
        <taxon>Flavobacteriaceae</taxon>
        <taxon>Cerina</taxon>
    </lineage>
</organism>
<keyword evidence="3" id="KW-1185">Reference proteome</keyword>
<dbReference type="Gene3D" id="3.40.1420.30">
    <property type="match status" value="1"/>
</dbReference>
<reference evidence="2" key="1">
    <citation type="submission" date="2023-02" db="EMBL/GenBank/DDBJ databases">
        <title>Genome of Flavobacteriaceae gen. nov. sp. strain F89.</title>
        <authorList>
            <person name="Wang Y."/>
        </authorList>
    </citation>
    <scope>NUCLEOTIDE SEQUENCE</scope>
    <source>
        <strain evidence="2">F89</strain>
    </source>
</reference>
<evidence type="ECO:0008006" key="4">
    <source>
        <dbReference type="Google" id="ProtNLM"/>
    </source>
</evidence>
<evidence type="ECO:0000313" key="3">
    <source>
        <dbReference type="Proteomes" id="UP001200642"/>
    </source>
</evidence>
<dbReference type="SUPFAM" id="SSF160574">
    <property type="entry name" value="BT0923-like"/>
    <property type="match status" value="1"/>
</dbReference>
<comment type="caution">
    <text evidence="2">The sequence shown here is derived from an EMBL/GenBank/DDBJ whole genome shotgun (WGS) entry which is preliminary data.</text>
</comment>
<evidence type="ECO:0000313" key="2">
    <source>
        <dbReference type="EMBL" id="MCG2460218.1"/>
    </source>
</evidence>
<feature type="signal peptide" evidence="1">
    <location>
        <begin position="1"/>
        <end position="24"/>
    </location>
</feature>
<dbReference type="Proteomes" id="UP001200642">
    <property type="component" value="Unassembled WGS sequence"/>
</dbReference>
<feature type="chain" id="PRO_5042101027" description="Beta-lactamase-inhibitor-like PepSY-like domain-containing protein" evidence="1">
    <location>
        <begin position="25"/>
        <end position="101"/>
    </location>
</feature>
<name>A0AAE3ETN5_9FLAO</name>